<feature type="region of interest" description="Disordered" evidence="1">
    <location>
        <begin position="202"/>
        <end position="247"/>
    </location>
</feature>
<protein>
    <recommendedName>
        <fullName evidence="5">Polysaccharide chain length determinant N-terminal domain-containing protein</fullName>
    </recommendedName>
</protein>
<organism evidence="3 4">
    <name type="scientific">Jiangella aurantiaca</name>
    <dbReference type="NCBI Taxonomy" id="2530373"/>
    <lineage>
        <taxon>Bacteria</taxon>
        <taxon>Bacillati</taxon>
        <taxon>Actinomycetota</taxon>
        <taxon>Actinomycetes</taxon>
        <taxon>Jiangellales</taxon>
        <taxon>Jiangellaceae</taxon>
        <taxon>Jiangella</taxon>
    </lineage>
</organism>
<keyword evidence="2" id="KW-0472">Membrane</keyword>
<feature type="compositionally biased region" description="Low complexity" evidence="1">
    <location>
        <begin position="221"/>
        <end position="234"/>
    </location>
</feature>
<keyword evidence="2" id="KW-1133">Transmembrane helix</keyword>
<feature type="transmembrane region" description="Helical" evidence="2">
    <location>
        <begin position="12"/>
        <end position="32"/>
    </location>
</feature>
<name>A0A4R5AH03_9ACTN</name>
<reference evidence="3 4" key="1">
    <citation type="submission" date="2019-02" db="EMBL/GenBank/DDBJ databases">
        <title>Draft genome sequences of novel Actinobacteria.</title>
        <authorList>
            <person name="Sahin N."/>
            <person name="Ay H."/>
            <person name="Saygin H."/>
        </authorList>
    </citation>
    <scope>NUCLEOTIDE SEQUENCE [LARGE SCALE GENOMIC DNA]</scope>
    <source>
        <strain evidence="3 4">8K307</strain>
    </source>
</reference>
<dbReference type="RefSeq" id="WP_132102497.1">
    <property type="nucleotide sequence ID" value="NZ_SMLB01000007.1"/>
</dbReference>
<gene>
    <name evidence="3" type="ORF">E1262_07375</name>
</gene>
<accession>A0A4R5AH03</accession>
<dbReference type="EMBL" id="SMLB01000007">
    <property type="protein sequence ID" value="TDD70945.1"/>
    <property type="molecule type" value="Genomic_DNA"/>
</dbReference>
<comment type="caution">
    <text evidence="3">The sequence shown here is derived from an EMBL/GenBank/DDBJ whole genome shotgun (WGS) entry which is preliminary data.</text>
</comment>
<keyword evidence="2" id="KW-0812">Transmembrane</keyword>
<dbReference type="Proteomes" id="UP000295217">
    <property type="component" value="Unassembled WGS sequence"/>
</dbReference>
<evidence type="ECO:0000256" key="2">
    <source>
        <dbReference type="SAM" id="Phobius"/>
    </source>
</evidence>
<evidence type="ECO:0000256" key="1">
    <source>
        <dbReference type="SAM" id="MobiDB-lite"/>
    </source>
</evidence>
<dbReference type="AlphaFoldDB" id="A0A4R5AH03"/>
<proteinExistence type="predicted"/>
<evidence type="ECO:0000313" key="4">
    <source>
        <dbReference type="Proteomes" id="UP000295217"/>
    </source>
</evidence>
<keyword evidence="4" id="KW-1185">Reference proteome</keyword>
<evidence type="ECO:0000313" key="3">
    <source>
        <dbReference type="EMBL" id="TDD70945.1"/>
    </source>
</evidence>
<dbReference type="OrthoDB" id="3695950at2"/>
<evidence type="ECO:0008006" key="5">
    <source>
        <dbReference type="Google" id="ProtNLM"/>
    </source>
</evidence>
<sequence>MSDFLAAAGRRWYVLVLGVLLTAGLGVGAAALSPPTYSARGLVLLLPPEEAVGAGGNPFLALGALDMPARIIVSFLDSPSARAGIEEAVPSVDYEVAMEEATRGPVIAIEVTASTPGGAMTALQDIAEAVPNTLARLQLELDVPAASAVTSMPLTMSTEAVKDTGGTTRAVVVAIGTGLAATVVATLSTDRLALRRAARWRAMPRSRGDTRPAGGDGPSGAAGQAGDAGTVAADSPRRAPAARRRAR</sequence>